<keyword evidence="2" id="KW-1185">Reference proteome</keyword>
<protein>
    <submittedName>
        <fullName evidence="1">Uncharacterized protein</fullName>
    </submittedName>
</protein>
<proteinExistence type="predicted"/>
<reference evidence="1" key="2">
    <citation type="submission" date="2025-09" db="UniProtKB">
        <authorList>
            <consortium name="Ensembl"/>
        </authorList>
    </citation>
    <scope>IDENTIFICATION</scope>
</reference>
<evidence type="ECO:0000313" key="1">
    <source>
        <dbReference type="Ensembl" id="ENSSCAP00000006304.1"/>
    </source>
</evidence>
<name>A0A8C9U7M3_SERCA</name>
<sequence>VSGPGLVAGDVVLDALPCFSQGYEAPGVWQVAVVLVEEETQRYRPTKSYLSYLPVHGYSVPLRPSSCRMSLSAWWAGSPWSYSI</sequence>
<dbReference type="Proteomes" id="UP000694409">
    <property type="component" value="Unassembled WGS sequence"/>
</dbReference>
<organism evidence="1 2">
    <name type="scientific">Serinus canaria</name>
    <name type="common">Island canary</name>
    <name type="synonym">Fringilla canaria</name>
    <dbReference type="NCBI Taxonomy" id="9135"/>
    <lineage>
        <taxon>Eukaryota</taxon>
        <taxon>Metazoa</taxon>
        <taxon>Chordata</taxon>
        <taxon>Craniata</taxon>
        <taxon>Vertebrata</taxon>
        <taxon>Euteleostomi</taxon>
        <taxon>Archelosauria</taxon>
        <taxon>Archosauria</taxon>
        <taxon>Dinosauria</taxon>
        <taxon>Saurischia</taxon>
        <taxon>Theropoda</taxon>
        <taxon>Coelurosauria</taxon>
        <taxon>Aves</taxon>
        <taxon>Neognathae</taxon>
        <taxon>Neoaves</taxon>
        <taxon>Telluraves</taxon>
        <taxon>Australaves</taxon>
        <taxon>Passeriformes</taxon>
        <taxon>Passeroidea</taxon>
        <taxon>Fringillidae</taxon>
        <taxon>Carduelinae</taxon>
        <taxon>Serinus</taxon>
    </lineage>
</organism>
<accession>A0A8C9U7M3</accession>
<dbReference type="AlphaFoldDB" id="A0A8C9U7M3"/>
<dbReference type="Ensembl" id="ENSSCAT00000007199.1">
    <property type="protein sequence ID" value="ENSSCAP00000006304.1"/>
    <property type="gene ID" value="ENSSCAG00000004917.1"/>
</dbReference>
<reference evidence="1" key="1">
    <citation type="submission" date="2025-08" db="UniProtKB">
        <authorList>
            <consortium name="Ensembl"/>
        </authorList>
    </citation>
    <scope>IDENTIFICATION</scope>
</reference>
<evidence type="ECO:0000313" key="2">
    <source>
        <dbReference type="Proteomes" id="UP000694409"/>
    </source>
</evidence>
<dbReference type="OMA" id="TRIHMFA"/>